<accession>A0A1I8AT57</accession>
<feature type="compositionally biased region" description="Polar residues" evidence="1">
    <location>
        <begin position="58"/>
        <end position="73"/>
    </location>
</feature>
<proteinExistence type="predicted"/>
<protein>
    <submittedName>
        <fullName evidence="3">Tudor-knot domain-containing protein</fullName>
    </submittedName>
</protein>
<evidence type="ECO:0000313" key="2">
    <source>
        <dbReference type="Proteomes" id="UP000095287"/>
    </source>
</evidence>
<reference evidence="3" key="1">
    <citation type="submission" date="2016-11" db="UniProtKB">
        <authorList>
            <consortium name="WormBaseParasite"/>
        </authorList>
    </citation>
    <scope>IDENTIFICATION</scope>
</reference>
<keyword evidence="2" id="KW-1185">Reference proteome</keyword>
<dbReference type="Proteomes" id="UP000095287">
    <property type="component" value="Unplaced"/>
</dbReference>
<feature type="compositionally biased region" description="Basic and acidic residues" evidence="1">
    <location>
        <begin position="74"/>
        <end position="115"/>
    </location>
</feature>
<sequence length="128" mass="14780">MHVRWHKGEWVKNNVIYYDLGEDQLEEKQANEGSVRHWAHKVITADGHNRVDGAEENPASTSTESALFSTRNSPKSEERLQSHRWEERRSQSRDLEQNCLHVEGKTENHKLKKPVDSCSGPNTFDLSD</sequence>
<organism evidence="2 3">
    <name type="scientific">Steinernema glaseri</name>
    <dbReference type="NCBI Taxonomy" id="37863"/>
    <lineage>
        <taxon>Eukaryota</taxon>
        <taxon>Metazoa</taxon>
        <taxon>Ecdysozoa</taxon>
        <taxon>Nematoda</taxon>
        <taxon>Chromadorea</taxon>
        <taxon>Rhabditida</taxon>
        <taxon>Tylenchina</taxon>
        <taxon>Panagrolaimomorpha</taxon>
        <taxon>Strongyloidoidea</taxon>
        <taxon>Steinernematidae</taxon>
        <taxon>Steinernema</taxon>
    </lineage>
</organism>
<evidence type="ECO:0000313" key="3">
    <source>
        <dbReference type="WBParaSite" id="L893_g8911.t1"/>
    </source>
</evidence>
<dbReference type="WBParaSite" id="L893_g8911.t1">
    <property type="protein sequence ID" value="L893_g8911.t1"/>
    <property type="gene ID" value="L893_g8911"/>
</dbReference>
<feature type="region of interest" description="Disordered" evidence="1">
    <location>
        <begin position="45"/>
        <end position="128"/>
    </location>
</feature>
<feature type="compositionally biased region" description="Polar residues" evidence="1">
    <location>
        <begin position="119"/>
        <end position="128"/>
    </location>
</feature>
<dbReference type="AlphaFoldDB" id="A0A1I8AT57"/>
<name>A0A1I8AT57_9BILA</name>
<evidence type="ECO:0000256" key="1">
    <source>
        <dbReference type="SAM" id="MobiDB-lite"/>
    </source>
</evidence>